<dbReference type="PANTHER" id="PTHR33988">
    <property type="entry name" value="ENDORIBONUCLEASE MAZF-RELATED"/>
    <property type="match status" value="1"/>
</dbReference>
<organism evidence="1 2">
    <name type="scientific">Ambispora gerdemannii</name>
    <dbReference type="NCBI Taxonomy" id="144530"/>
    <lineage>
        <taxon>Eukaryota</taxon>
        <taxon>Fungi</taxon>
        <taxon>Fungi incertae sedis</taxon>
        <taxon>Mucoromycota</taxon>
        <taxon>Glomeromycotina</taxon>
        <taxon>Glomeromycetes</taxon>
        <taxon>Archaeosporales</taxon>
        <taxon>Ambisporaceae</taxon>
        <taxon>Ambispora</taxon>
    </lineage>
</organism>
<dbReference type="Proteomes" id="UP000789831">
    <property type="component" value="Unassembled WGS sequence"/>
</dbReference>
<dbReference type="InterPro" id="IPR011067">
    <property type="entry name" value="Plasmid_toxin/cell-grow_inhib"/>
</dbReference>
<gene>
    <name evidence="1" type="ORF">AGERDE_LOCUS6483</name>
</gene>
<proteinExistence type="predicted"/>
<dbReference type="EMBL" id="CAJVPL010001020">
    <property type="protein sequence ID" value="CAG8547282.1"/>
    <property type="molecule type" value="Genomic_DNA"/>
</dbReference>
<evidence type="ECO:0000313" key="1">
    <source>
        <dbReference type="EMBL" id="CAG8547282.1"/>
    </source>
</evidence>
<dbReference type="Pfam" id="PF02452">
    <property type="entry name" value="PemK_toxin"/>
    <property type="match status" value="1"/>
</dbReference>
<dbReference type="OrthoDB" id="2430191at2759"/>
<sequence length="147" mass="16953">MELSKLYQRSNVKKRGEVYRARLDDAEGHEQKGDKETGHRPVVIVSNNQQNAQGKIFVVVPLTSKIKKLYQAFQVPIFFRNKPGRAKCEQVRVIDVGRLGKYRGKLTEREMVAINEKLVFVLDLLETFSNEQILALLKRRLKKGEIS</sequence>
<reference evidence="1" key="1">
    <citation type="submission" date="2021-06" db="EMBL/GenBank/DDBJ databases">
        <authorList>
            <person name="Kallberg Y."/>
            <person name="Tangrot J."/>
            <person name="Rosling A."/>
        </authorList>
    </citation>
    <scope>NUCLEOTIDE SEQUENCE</scope>
    <source>
        <strain evidence="1">MT106</strain>
    </source>
</reference>
<protein>
    <submittedName>
        <fullName evidence="1">12623_t:CDS:1</fullName>
    </submittedName>
</protein>
<dbReference type="InterPro" id="IPR003477">
    <property type="entry name" value="PemK-like"/>
</dbReference>
<dbReference type="GO" id="GO:0003677">
    <property type="term" value="F:DNA binding"/>
    <property type="evidence" value="ECO:0007669"/>
    <property type="project" value="InterPro"/>
</dbReference>
<dbReference type="Gene3D" id="2.30.30.110">
    <property type="match status" value="1"/>
</dbReference>
<comment type="caution">
    <text evidence="1">The sequence shown here is derived from an EMBL/GenBank/DDBJ whole genome shotgun (WGS) entry which is preliminary data.</text>
</comment>
<dbReference type="GO" id="GO:0004521">
    <property type="term" value="F:RNA endonuclease activity"/>
    <property type="evidence" value="ECO:0007669"/>
    <property type="project" value="TreeGrafter"/>
</dbReference>
<dbReference type="AlphaFoldDB" id="A0A9N9B1E6"/>
<keyword evidence="2" id="KW-1185">Reference proteome</keyword>
<name>A0A9N9B1E6_9GLOM</name>
<evidence type="ECO:0000313" key="2">
    <source>
        <dbReference type="Proteomes" id="UP000789831"/>
    </source>
</evidence>
<accession>A0A9N9B1E6</accession>
<dbReference type="GO" id="GO:0006402">
    <property type="term" value="P:mRNA catabolic process"/>
    <property type="evidence" value="ECO:0007669"/>
    <property type="project" value="TreeGrafter"/>
</dbReference>
<dbReference type="SUPFAM" id="SSF50118">
    <property type="entry name" value="Cell growth inhibitor/plasmid maintenance toxic component"/>
    <property type="match status" value="1"/>
</dbReference>
<dbReference type="GO" id="GO:0016075">
    <property type="term" value="P:rRNA catabolic process"/>
    <property type="evidence" value="ECO:0007669"/>
    <property type="project" value="TreeGrafter"/>
</dbReference>